<dbReference type="SUPFAM" id="SSF118215">
    <property type="entry name" value="Proton glutamate symport protein"/>
    <property type="match status" value="1"/>
</dbReference>
<keyword evidence="5" id="KW-0769">Symport</keyword>
<dbReference type="InterPro" id="IPR001991">
    <property type="entry name" value="Na-dicarboxylate_symporter"/>
</dbReference>
<evidence type="ECO:0000256" key="2">
    <source>
        <dbReference type="ARBA" id="ARBA00022448"/>
    </source>
</evidence>
<evidence type="ECO:0000256" key="3">
    <source>
        <dbReference type="ARBA" id="ARBA00022475"/>
    </source>
</evidence>
<dbReference type="PRINTS" id="PR00173">
    <property type="entry name" value="EDTRNSPORT"/>
</dbReference>
<sequence length="423" mass="44183">MQKKVTQGALAGWRRIALWKKILSGLALGILVGALLGETASIFKPLGDIFINAIMMLIVPLVFSTLIVGITSMRDPQKMGRIGVRTITLYLFSTAFAITIGLALSTLLQPGVGVELSFDGEVAPNEAPSLVSILVDLVPRNPLDALANGNIMQIIVFAIGLGISLTLIGDKGEPVMRVFDSFAEAMYKLTAIVMAFAPFGVFGLIAHVSGQYGLEILLPLAKLIGVVYLACLVHVLVVYSGFISLLGRLNPMRYLQGSLDAIVVAFSSASSAGTLPVSIRCAQKNLGISEGVSGFVLPVGATINMDGTALYQGVVVLFIAQMTGVELGMTEYAMIIATGTLASIGTAGVPGAGLIMLSIVMAQIGLPLEAIAVVAGIDRLLDMARTSVNVAGDLMVTTLVGKSEGELDETIYNGANRATIARA</sequence>
<keyword evidence="4 8" id="KW-0812">Transmembrane</keyword>
<feature type="transmembrane region" description="Helical" evidence="8">
    <location>
        <begin position="82"/>
        <end position="108"/>
    </location>
</feature>
<feature type="transmembrane region" description="Helical" evidence="8">
    <location>
        <begin position="49"/>
        <end position="70"/>
    </location>
</feature>
<comment type="caution">
    <text evidence="9">The sequence shown here is derived from an EMBL/GenBank/DDBJ whole genome shotgun (WGS) entry which is preliminary data.</text>
</comment>
<dbReference type="PROSITE" id="PS00714">
    <property type="entry name" value="NA_DICARBOXYL_SYMP_2"/>
    <property type="match status" value="1"/>
</dbReference>
<evidence type="ECO:0000313" key="10">
    <source>
        <dbReference type="Proteomes" id="UP001319882"/>
    </source>
</evidence>
<dbReference type="InterPro" id="IPR036458">
    <property type="entry name" value="Na:dicarbo_symporter_sf"/>
</dbReference>
<accession>A0ABS8DQR0</accession>
<keyword evidence="7 8" id="KW-0472">Membrane</keyword>
<dbReference type="Proteomes" id="UP001319882">
    <property type="component" value="Unassembled WGS sequence"/>
</dbReference>
<keyword evidence="3" id="KW-1003">Cell membrane</keyword>
<feature type="transmembrane region" description="Helical" evidence="8">
    <location>
        <begin position="151"/>
        <end position="168"/>
    </location>
</feature>
<dbReference type="InterPro" id="IPR018107">
    <property type="entry name" value="Na-dicarboxylate_symporter_CS"/>
</dbReference>
<feature type="transmembrane region" description="Helical" evidence="8">
    <location>
        <begin position="21"/>
        <end position="43"/>
    </location>
</feature>
<dbReference type="Pfam" id="PF00375">
    <property type="entry name" value="SDF"/>
    <property type="match status" value="1"/>
</dbReference>
<feature type="transmembrane region" description="Helical" evidence="8">
    <location>
        <begin position="355"/>
        <end position="377"/>
    </location>
</feature>
<evidence type="ECO:0000256" key="5">
    <source>
        <dbReference type="ARBA" id="ARBA00022847"/>
    </source>
</evidence>
<organism evidence="9 10">
    <name type="scientific">Vreelandella malpeensis</name>
    <dbReference type="NCBI Taxonomy" id="1172368"/>
    <lineage>
        <taxon>Bacteria</taxon>
        <taxon>Pseudomonadati</taxon>
        <taxon>Pseudomonadota</taxon>
        <taxon>Gammaproteobacteria</taxon>
        <taxon>Oceanospirillales</taxon>
        <taxon>Halomonadaceae</taxon>
        <taxon>Vreelandella</taxon>
    </lineage>
</organism>
<feature type="transmembrane region" description="Helical" evidence="8">
    <location>
        <begin position="189"/>
        <end position="208"/>
    </location>
</feature>
<dbReference type="PANTHER" id="PTHR42865">
    <property type="entry name" value="PROTON/GLUTAMATE-ASPARTATE SYMPORTER"/>
    <property type="match status" value="1"/>
</dbReference>
<name>A0ABS8DQR0_9GAMM</name>
<keyword evidence="6 8" id="KW-1133">Transmembrane helix</keyword>
<evidence type="ECO:0000256" key="7">
    <source>
        <dbReference type="ARBA" id="ARBA00023136"/>
    </source>
</evidence>
<protein>
    <submittedName>
        <fullName evidence="9">Dicarboxylate/amino acid:cation symporter</fullName>
    </submittedName>
</protein>
<proteinExistence type="predicted"/>
<feature type="transmembrane region" description="Helical" evidence="8">
    <location>
        <begin position="220"/>
        <end position="247"/>
    </location>
</feature>
<dbReference type="EMBL" id="WHVL01000002">
    <property type="protein sequence ID" value="MCB8888591.1"/>
    <property type="molecule type" value="Genomic_DNA"/>
</dbReference>
<dbReference type="PANTHER" id="PTHR42865:SF7">
    <property type="entry name" value="PROTON_GLUTAMATE-ASPARTATE SYMPORTER"/>
    <property type="match status" value="1"/>
</dbReference>
<evidence type="ECO:0000256" key="6">
    <source>
        <dbReference type="ARBA" id="ARBA00022989"/>
    </source>
</evidence>
<reference evidence="9 10" key="1">
    <citation type="journal article" date="2021" name="Sci. Rep.">
        <title>Genome analysis of a halophilic bacterium Halomonas malpeensis YU-PRIM-29(T) reveals its exopolysaccharide and pigment producing capabilities.</title>
        <authorList>
            <person name="Athmika"/>
            <person name="Ghate S.D."/>
            <person name="Arun A.B."/>
            <person name="Rao S.S."/>
            <person name="Kumar S.T.A."/>
            <person name="Kandiyil M.K."/>
            <person name="Saptami K."/>
            <person name="Rekha P.D."/>
        </authorList>
    </citation>
    <scope>NUCLEOTIDE SEQUENCE [LARGE SCALE GENOMIC DNA]</scope>
    <source>
        <strain evidence="10">prim 29</strain>
    </source>
</reference>
<dbReference type="RefSeq" id="WP_227389267.1">
    <property type="nucleotide sequence ID" value="NZ_JBHSCJ010000010.1"/>
</dbReference>
<evidence type="ECO:0000256" key="8">
    <source>
        <dbReference type="SAM" id="Phobius"/>
    </source>
</evidence>
<keyword evidence="2" id="KW-0813">Transport</keyword>
<evidence type="ECO:0000313" key="9">
    <source>
        <dbReference type="EMBL" id="MCB8888591.1"/>
    </source>
</evidence>
<evidence type="ECO:0000256" key="4">
    <source>
        <dbReference type="ARBA" id="ARBA00022692"/>
    </source>
</evidence>
<evidence type="ECO:0000256" key="1">
    <source>
        <dbReference type="ARBA" id="ARBA00004651"/>
    </source>
</evidence>
<dbReference type="Gene3D" id="1.10.3860.10">
    <property type="entry name" value="Sodium:dicarboxylate symporter"/>
    <property type="match status" value="1"/>
</dbReference>
<gene>
    <name evidence="9" type="ORF">GEV37_05575</name>
</gene>
<comment type="subcellular location">
    <subcellularLocation>
        <location evidence="1">Cell membrane</location>
        <topology evidence="1">Multi-pass membrane protein</topology>
    </subcellularLocation>
</comment>
<keyword evidence="10" id="KW-1185">Reference proteome</keyword>